<gene>
    <name evidence="17" type="primary">queH</name>
    <name evidence="18" type="ORF">IAC10_09380</name>
</gene>
<feature type="binding site" evidence="17">
    <location>
        <position position="12"/>
    </location>
    <ligand>
        <name>[4Fe-4S] cluster</name>
        <dbReference type="ChEBI" id="CHEBI:49883"/>
    </ligand>
</feature>
<comment type="caution">
    <text evidence="18">The sequence shown here is derived from an EMBL/GenBank/DDBJ whole genome shotgun (WGS) entry which is preliminary data.</text>
</comment>
<evidence type="ECO:0000256" key="1">
    <source>
        <dbReference type="ARBA" id="ARBA00002268"/>
    </source>
</evidence>
<evidence type="ECO:0000313" key="18">
    <source>
        <dbReference type="EMBL" id="HIS36823.1"/>
    </source>
</evidence>
<evidence type="ECO:0000256" key="17">
    <source>
        <dbReference type="HAMAP-Rule" id="MF_02089"/>
    </source>
</evidence>
<evidence type="ECO:0000313" key="19">
    <source>
        <dbReference type="Proteomes" id="UP000823928"/>
    </source>
</evidence>
<proteinExistence type="inferred from homology"/>
<evidence type="ECO:0000256" key="4">
    <source>
        <dbReference type="ARBA" id="ARBA00012622"/>
    </source>
</evidence>
<dbReference type="InterPro" id="IPR003828">
    <property type="entry name" value="QueH"/>
</dbReference>
<evidence type="ECO:0000256" key="14">
    <source>
        <dbReference type="ARBA" id="ARBA00023284"/>
    </source>
</evidence>
<evidence type="ECO:0000256" key="11">
    <source>
        <dbReference type="ARBA" id="ARBA00023004"/>
    </source>
</evidence>
<dbReference type="HAMAP" id="MF_02089">
    <property type="entry name" value="QueH"/>
    <property type="match status" value="1"/>
</dbReference>
<dbReference type="GO" id="GO:0046872">
    <property type="term" value="F:metal ion binding"/>
    <property type="evidence" value="ECO:0007669"/>
    <property type="project" value="UniProtKB-KW"/>
</dbReference>
<feature type="binding site" evidence="17">
    <location>
        <position position="94"/>
    </location>
    <ligand>
        <name>[4Fe-4S] cluster</name>
        <dbReference type="ChEBI" id="CHEBI:49883"/>
    </ligand>
</feature>
<dbReference type="PANTHER" id="PTHR36701">
    <property type="entry name" value="EPOXYQUEUOSINE REDUCTASE QUEH"/>
    <property type="match status" value="1"/>
</dbReference>
<evidence type="ECO:0000256" key="16">
    <source>
        <dbReference type="ARBA" id="ARBA00047415"/>
    </source>
</evidence>
<evidence type="ECO:0000256" key="13">
    <source>
        <dbReference type="ARBA" id="ARBA00023157"/>
    </source>
</evidence>
<comment type="similarity">
    <text evidence="3 17">Belongs to the QueH family.</text>
</comment>
<evidence type="ECO:0000256" key="12">
    <source>
        <dbReference type="ARBA" id="ARBA00023014"/>
    </source>
</evidence>
<keyword evidence="8 17" id="KW-0479">Metal-binding</keyword>
<keyword evidence="11 17" id="KW-0408">Iron</keyword>
<dbReference type="GO" id="GO:0051539">
    <property type="term" value="F:4 iron, 4 sulfur cluster binding"/>
    <property type="evidence" value="ECO:0007669"/>
    <property type="project" value="UniProtKB-UniRule"/>
</dbReference>
<protein>
    <recommendedName>
        <fullName evidence="5 17">Epoxyqueuosine reductase QueH</fullName>
        <ecNumber evidence="4 17">1.17.99.6</ecNumber>
    </recommendedName>
    <alternativeName>
        <fullName evidence="15 17">Queuosine biosynthesis protein QueH</fullName>
    </alternativeName>
</protein>
<keyword evidence="7 17" id="KW-0819">tRNA processing</keyword>
<evidence type="ECO:0000256" key="6">
    <source>
        <dbReference type="ARBA" id="ARBA00022485"/>
    </source>
</evidence>
<feature type="disulfide bond" description="Redox-active" evidence="17">
    <location>
        <begin position="173"/>
        <end position="175"/>
    </location>
</feature>
<evidence type="ECO:0000256" key="15">
    <source>
        <dbReference type="ARBA" id="ARBA00031446"/>
    </source>
</evidence>
<evidence type="ECO:0000256" key="2">
    <source>
        <dbReference type="ARBA" id="ARBA00004691"/>
    </source>
</evidence>
<dbReference type="GO" id="GO:0052693">
    <property type="term" value="F:epoxyqueuosine reductase activity"/>
    <property type="evidence" value="ECO:0007669"/>
    <property type="project" value="UniProtKB-UniRule"/>
</dbReference>
<keyword evidence="14 17" id="KW-0676">Redox-active center</keyword>
<evidence type="ECO:0000256" key="5">
    <source>
        <dbReference type="ARBA" id="ARBA00016895"/>
    </source>
</evidence>
<feature type="binding site" evidence="17">
    <location>
        <position position="13"/>
    </location>
    <ligand>
        <name>[4Fe-4S] cluster</name>
        <dbReference type="ChEBI" id="CHEBI:49883"/>
    </ligand>
</feature>
<keyword evidence="9 17" id="KW-0671">Queuosine biosynthesis</keyword>
<dbReference type="EC" id="1.17.99.6" evidence="4 17"/>
<comment type="function">
    <text evidence="1 17">Catalyzes the conversion of epoxyqueuosine (oQ) to queuosine (Q), which is a hypermodified base found in the wobble positions of tRNA(Asp), tRNA(Asn), tRNA(His) and tRNA(Tyr).</text>
</comment>
<evidence type="ECO:0000256" key="3">
    <source>
        <dbReference type="ARBA" id="ARBA00008207"/>
    </source>
</evidence>
<keyword evidence="13 17" id="KW-1015">Disulfide bond</keyword>
<dbReference type="Proteomes" id="UP000823928">
    <property type="component" value="Unassembled WGS sequence"/>
</dbReference>
<organism evidence="18 19">
    <name type="scientific">Candidatus Scatousia excrementigallinarum</name>
    <dbReference type="NCBI Taxonomy" id="2840935"/>
    <lineage>
        <taxon>Bacteria</taxon>
        <taxon>Candidatus Scatousia</taxon>
    </lineage>
</organism>
<accession>A0A9D1EZL2</accession>
<keyword evidence="12 17" id="KW-0411">Iron-sulfur</keyword>
<comment type="pathway">
    <text evidence="2 17">tRNA modification; tRNA-queuosine biosynthesis.</text>
</comment>
<evidence type="ECO:0000256" key="9">
    <source>
        <dbReference type="ARBA" id="ARBA00022785"/>
    </source>
</evidence>
<reference evidence="18" key="1">
    <citation type="submission" date="2020-10" db="EMBL/GenBank/DDBJ databases">
        <authorList>
            <person name="Gilroy R."/>
        </authorList>
    </citation>
    <scope>NUCLEOTIDE SEQUENCE</scope>
    <source>
        <strain evidence="18">6276</strain>
    </source>
</reference>
<sequence length="188" mass="21539">MQKKDKIILHACCAICSAYPVSYLIDAGYSVSVYFYNPNIYPDTEYQKRLEAEKTLCRHLGVELIEGDYDREKFLNCAKGLENEPEKGKRCIECFKLRLEQTAKLAKAKGIKNFTTSIVISPHKNFALLSSLGQKIALKYDLNYIGIDFKKKDGFLKTNQIAKSLELYRQNYCGCEFALRQMPVKHAT</sequence>
<feature type="binding site" evidence="17">
    <location>
        <position position="91"/>
    </location>
    <ligand>
        <name>[4Fe-4S] cluster</name>
        <dbReference type="ChEBI" id="CHEBI:49883"/>
    </ligand>
</feature>
<dbReference type="EMBL" id="DVIU01000186">
    <property type="protein sequence ID" value="HIS36823.1"/>
    <property type="molecule type" value="Genomic_DNA"/>
</dbReference>
<reference evidence="18" key="2">
    <citation type="journal article" date="2021" name="PeerJ">
        <title>Extensive microbial diversity within the chicken gut microbiome revealed by metagenomics and culture.</title>
        <authorList>
            <person name="Gilroy R."/>
            <person name="Ravi A."/>
            <person name="Getino M."/>
            <person name="Pursley I."/>
            <person name="Horton D.L."/>
            <person name="Alikhan N.F."/>
            <person name="Baker D."/>
            <person name="Gharbi K."/>
            <person name="Hall N."/>
            <person name="Watson M."/>
            <person name="Adriaenssens E.M."/>
            <person name="Foster-Nyarko E."/>
            <person name="Jarju S."/>
            <person name="Secka A."/>
            <person name="Antonio M."/>
            <person name="Oren A."/>
            <person name="Chaudhuri R.R."/>
            <person name="La Ragione R."/>
            <person name="Hildebrand F."/>
            <person name="Pallen M.J."/>
        </authorList>
    </citation>
    <scope>NUCLEOTIDE SEQUENCE</scope>
    <source>
        <strain evidence="18">6276</strain>
    </source>
</reference>
<comment type="catalytic activity">
    <reaction evidence="16 17">
        <text>epoxyqueuosine(34) in tRNA + AH2 = queuosine(34) in tRNA + A + H2O</text>
        <dbReference type="Rhea" id="RHEA:32159"/>
        <dbReference type="Rhea" id="RHEA-COMP:18571"/>
        <dbReference type="Rhea" id="RHEA-COMP:18582"/>
        <dbReference type="ChEBI" id="CHEBI:13193"/>
        <dbReference type="ChEBI" id="CHEBI:15377"/>
        <dbReference type="ChEBI" id="CHEBI:17499"/>
        <dbReference type="ChEBI" id="CHEBI:194431"/>
        <dbReference type="ChEBI" id="CHEBI:194443"/>
        <dbReference type="EC" id="1.17.99.6"/>
    </reaction>
</comment>
<keyword evidence="6 17" id="KW-0004">4Fe-4S</keyword>
<evidence type="ECO:0000256" key="7">
    <source>
        <dbReference type="ARBA" id="ARBA00022694"/>
    </source>
</evidence>
<dbReference type="Pfam" id="PF02677">
    <property type="entry name" value="QueH"/>
    <property type="match status" value="1"/>
</dbReference>
<dbReference type="AlphaFoldDB" id="A0A9D1EZL2"/>
<dbReference type="PANTHER" id="PTHR36701:SF1">
    <property type="entry name" value="EPOXYQUEUOSINE REDUCTASE QUEH"/>
    <property type="match status" value="1"/>
</dbReference>
<name>A0A9D1EZL2_9BACT</name>
<evidence type="ECO:0000256" key="8">
    <source>
        <dbReference type="ARBA" id="ARBA00022723"/>
    </source>
</evidence>
<evidence type="ECO:0000256" key="10">
    <source>
        <dbReference type="ARBA" id="ARBA00023002"/>
    </source>
</evidence>
<keyword evidence="10 17" id="KW-0560">Oxidoreductase</keyword>
<dbReference type="GO" id="GO:0008616">
    <property type="term" value="P:tRNA queuosine(34) biosynthetic process"/>
    <property type="evidence" value="ECO:0007669"/>
    <property type="project" value="UniProtKB-UniRule"/>
</dbReference>